<keyword evidence="4" id="KW-1185">Reference proteome</keyword>
<sequence length="416" mass="44020">MSVAVVGGGVVGLCTAWSLQQRGVEVHIIDAGTVGHGASAVNAGWITPSLSTPLAAPGIIRTGVQQALKPHGALVIRPSLDLSWSKWLWKFRAATSRNNYVYGVKSLMRLNDRTLDLFDALAADGVEFEMHKAGILALARDKAHMAWFSQLFAELVPLGFKGSISELSGREIREIDPAVGSVVSAGALTSIDRHVSPTSLTAGLAVRLRKAGVRITENAPVREIRPEGKAWRVTTAQESVSASAVVVALGAHINSLLGQVGVRLPVFGAKGYSIDLKGYGQTPKHALYLMEPKLGASPLNGDRLRIAGVFELPGKDSRPSFARTRQITEDALAYLQDWVPAEAGWEGKGTAGLRPATPDSLPFLGPVPNHDGLFVATGHGMLGLTLAPASGELIADMIVEHKVPESALPFQLAGRA</sequence>
<comment type="caution">
    <text evidence="3">The sequence shown here is derived from an EMBL/GenBank/DDBJ whole genome shotgun (WGS) entry which is preliminary data.</text>
</comment>
<gene>
    <name evidence="3" type="ORF">ACFYTH_05660</name>
</gene>
<organism evidence="3 4">
    <name type="scientific">Nocardia africana</name>
    <dbReference type="NCBI Taxonomy" id="134964"/>
    <lineage>
        <taxon>Bacteria</taxon>
        <taxon>Bacillati</taxon>
        <taxon>Actinomycetota</taxon>
        <taxon>Actinomycetes</taxon>
        <taxon>Mycobacteriales</taxon>
        <taxon>Nocardiaceae</taxon>
        <taxon>Nocardia</taxon>
    </lineage>
</organism>
<dbReference type="EMBL" id="JBIALX010000002">
    <property type="protein sequence ID" value="MFF0452840.1"/>
    <property type="molecule type" value="Genomic_DNA"/>
</dbReference>
<dbReference type="PANTHER" id="PTHR13847:SF289">
    <property type="entry name" value="GLYCINE OXIDASE"/>
    <property type="match status" value="1"/>
</dbReference>
<keyword evidence="1 3" id="KW-0560">Oxidoreductase</keyword>
<evidence type="ECO:0000259" key="2">
    <source>
        <dbReference type="Pfam" id="PF01266"/>
    </source>
</evidence>
<dbReference type="InterPro" id="IPR006076">
    <property type="entry name" value="FAD-dep_OxRdtase"/>
</dbReference>
<dbReference type="InterPro" id="IPR036188">
    <property type="entry name" value="FAD/NAD-bd_sf"/>
</dbReference>
<dbReference type="SUPFAM" id="SSF51905">
    <property type="entry name" value="FAD/NAD(P)-binding domain"/>
    <property type="match status" value="1"/>
</dbReference>
<feature type="domain" description="FAD dependent oxidoreductase" evidence="2">
    <location>
        <begin position="3"/>
        <end position="397"/>
    </location>
</feature>
<evidence type="ECO:0000313" key="3">
    <source>
        <dbReference type="EMBL" id="MFF0452840.1"/>
    </source>
</evidence>
<dbReference type="Gene3D" id="3.50.50.60">
    <property type="entry name" value="FAD/NAD(P)-binding domain"/>
    <property type="match status" value="2"/>
</dbReference>
<dbReference type="Gene3D" id="3.30.9.10">
    <property type="entry name" value="D-Amino Acid Oxidase, subunit A, domain 2"/>
    <property type="match status" value="1"/>
</dbReference>
<dbReference type="PANTHER" id="PTHR13847">
    <property type="entry name" value="SARCOSINE DEHYDROGENASE-RELATED"/>
    <property type="match status" value="1"/>
</dbReference>
<evidence type="ECO:0000256" key="1">
    <source>
        <dbReference type="ARBA" id="ARBA00023002"/>
    </source>
</evidence>
<reference evidence="3 4" key="1">
    <citation type="submission" date="2024-10" db="EMBL/GenBank/DDBJ databases">
        <title>The Natural Products Discovery Center: Release of the First 8490 Sequenced Strains for Exploring Actinobacteria Biosynthetic Diversity.</title>
        <authorList>
            <person name="Kalkreuter E."/>
            <person name="Kautsar S.A."/>
            <person name="Yang D."/>
            <person name="Bader C.D."/>
            <person name="Teijaro C.N."/>
            <person name="Fluegel L."/>
            <person name="Davis C.M."/>
            <person name="Simpson J.R."/>
            <person name="Lauterbach L."/>
            <person name="Steele A.D."/>
            <person name="Gui C."/>
            <person name="Meng S."/>
            <person name="Li G."/>
            <person name="Viehrig K."/>
            <person name="Ye F."/>
            <person name="Su P."/>
            <person name="Kiefer A.F."/>
            <person name="Nichols A."/>
            <person name="Cepeda A.J."/>
            <person name="Yan W."/>
            <person name="Fan B."/>
            <person name="Jiang Y."/>
            <person name="Adhikari A."/>
            <person name="Zheng C.-J."/>
            <person name="Schuster L."/>
            <person name="Cowan T.M."/>
            <person name="Smanski M.J."/>
            <person name="Chevrette M.G."/>
            <person name="De Carvalho L.P.S."/>
            <person name="Shen B."/>
        </authorList>
    </citation>
    <scope>NUCLEOTIDE SEQUENCE [LARGE SCALE GENOMIC DNA]</scope>
    <source>
        <strain evidence="3 4">NPDC004550</strain>
    </source>
</reference>
<proteinExistence type="predicted"/>
<name>A0ABW6NCH7_9NOCA</name>
<dbReference type="EC" id="1.-.-.-" evidence="3"/>
<evidence type="ECO:0000313" key="4">
    <source>
        <dbReference type="Proteomes" id="UP001601521"/>
    </source>
</evidence>
<accession>A0ABW6NCH7</accession>
<protein>
    <submittedName>
        <fullName evidence="3">NAD(P)/FAD-dependent oxidoreductase</fullName>
        <ecNumber evidence="3">1.-.-.-</ecNumber>
    </submittedName>
</protein>
<dbReference type="Proteomes" id="UP001601521">
    <property type="component" value="Unassembled WGS sequence"/>
</dbReference>
<dbReference type="RefSeq" id="WP_387249550.1">
    <property type="nucleotide sequence ID" value="NZ_JBIALX010000002.1"/>
</dbReference>
<dbReference type="GO" id="GO:0016491">
    <property type="term" value="F:oxidoreductase activity"/>
    <property type="evidence" value="ECO:0007669"/>
    <property type="project" value="UniProtKB-KW"/>
</dbReference>
<dbReference type="Pfam" id="PF01266">
    <property type="entry name" value="DAO"/>
    <property type="match status" value="1"/>
</dbReference>